<dbReference type="Proteomes" id="UP000813427">
    <property type="component" value="Unassembled WGS sequence"/>
</dbReference>
<comment type="caution">
    <text evidence="8">The sequence shown here is derived from an EMBL/GenBank/DDBJ whole genome shotgun (WGS) entry which is preliminary data.</text>
</comment>
<keyword evidence="2 5" id="KW-0863">Zinc-finger</keyword>
<sequence>MERKMDDESISALAKRVLRAAPRTPPRLSANTSQGEQSARSTRYTQRVARQEKRAAGGDSTNNNNNNKGETSDANQEMHDQVSTDDESDEPDESDDSDELPNTVASPTGEVSDTDILDCAVCLEEFTVAEIIEVPCGHDLCKTCIIRFVERSIADETLFPPQCCQQEIPIEVNSFLSHDLVDLFEKKKVEYEAVNRTYCSNQRCSQFIPPFCIDDDDATCNGCGHLTCATCKASAHAGPCGGDAET</sequence>
<proteinExistence type="predicted"/>
<reference evidence="8" key="1">
    <citation type="journal article" date="2021" name="Nat. Commun.">
        <title>Genetic determinants of endophytism in the Arabidopsis root mycobiome.</title>
        <authorList>
            <person name="Mesny F."/>
            <person name="Miyauchi S."/>
            <person name="Thiergart T."/>
            <person name="Pickel B."/>
            <person name="Atanasova L."/>
            <person name="Karlsson M."/>
            <person name="Huettel B."/>
            <person name="Barry K.W."/>
            <person name="Haridas S."/>
            <person name="Chen C."/>
            <person name="Bauer D."/>
            <person name="Andreopoulos W."/>
            <person name="Pangilinan J."/>
            <person name="LaButti K."/>
            <person name="Riley R."/>
            <person name="Lipzen A."/>
            <person name="Clum A."/>
            <person name="Drula E."/>
            <person name="Henrissat B."/>
            <person name="Kohler A."/>
            <person name="Grigoriev I.V."/>
            <person name="Martin F.M."/>
            <person name="Hacquard S."/>
        </authorList>
    </citation>
    <scope>NUCLEOTIDE SEQUENCE</scope>
    <source>
        <strain evidence="8">MPI-SDFR-AT-0068</strain>
    </source>
</reference>
<evidence type="ECO:0000256" key="2">
    <source>
        <dbReference type="ARBA" id="ARBA00022771"/>
    </source>
</evidence>
<organism evidence="8 9">
    <name type="scientific">Fusarium tricinctum</name>
    <dbReference type="NCBI Taxonomy" id="61284"/>
    <lineage>
        <taxon>Eukaryota</taxon>
        <taxon>Fungi</taxon>
        <taxon>Dikarya</taxon>
        <taxon>Ascomycota</taxon>
        <taxon>Pezizomycotina</taxon>
        <taxon>Sordariomycetes</taxon>
        <taxon>Hypocreomycetidae</taxon>
        <taxon>Hypocreales</taxon>
        <taxon>Nectriaceae</taxon>
        <taxon>Fusarium</taxon>
        <taxon>Fusarium tricinctum species complex</taxon>
    </lineage>
</organism>
<dbReference type="InterPro" id="IPR013083">
    <property type="entry name" value="Znf_RING/FYVE/PHD"/>
</dbReference>
<dbReference type="GO" id="GO:0004842">
    <property type="term" value="F:ubiquitin-protein transferase activity"/>
    <property type="evidence" value="ECO:0007669"/>
    <property type="project" value="InterPro"/>
</dbReference>
<dbReference type="Gene3D" id="3.30.40.10">
    <property type="entry name" value="Zinc/RING finger domain, C3HC4 (zinc finger)"/>
    <property type="match status" value="1"/>
</dbReference>
<dbReference type="InterPro" id="IPR002867">
    <property type="entry name" value="IBR_dom"/>
</dbReference>
<dbReference type="OrthoDB" id="10009520at2759"/>
<keyword evidence="1" id="KW-0479">Metal-binding</keyword>
<dbReference type="GO" id="GO:0008270">
    <property type="term" value="F:zinc ion binding"/>
    <property type="evidence" value="ECO:0007669"/>
    <property type="project" value="UniProtKB-KW"/>
</dbReference>
<protein>
    <recommendedName>
        <fullName evidence="7">RING-type domain-containing protein</fullName>
    </recommendedName>
</protein>
<keyword evidence="4" id="KW-0862">Zinc</keyword>
<evidence type="ECO:0000256" key="5">
    <source>
        <dbReference type="PROSITE-ProRule" id="PRU00175"/>
    </source>
</evidence>
<dbReference type="CDD" id="cd20335">
    <property type="entry name" value="BRcat_RBR"/>
    <property type="match status" value="1"/>
</dbReference>
<dbReference type="PANTHER" id="PTHR11685">
    <property type="entry name" value="RBR FAMILY RING FINGER AND IBR DOMAIN-CONTAINING"/>
    <property type="match status" value="1"/>
</dbReference>
<dbReference type="PROSITE" id="PS50089">
    <property type="entry name" value="ZF_RING_2"/>
    <property type="match status" value="1"/>
</dbReference>
<evidence type="ECO:0000313" key="8">
    <source>
        <dbReference type="EMBL" id="KAH7239269.1"/>
    </source>
</evidence>
<dbReference type="InterPro" id="IPR001841">
    <property type="entry name" value="Znf_RING"/>
</dbReference>
<evidence type="ECO:0000256" key="4">
    <source>
        <dbReference type="ARBA" id="ARBA00022833"/>
    </source>
</evidence>
<dbReference type="InterPro" id="IPR017907">
    <property type="entry name" value="Znf_RING_CS"/>
</dbReference>
<feature type="compositionally biased region" description="Polar residues" evidence="6">
    <location>
        <begin position="29"/>
        <end position="45"/>
    </location>
</feature>
<dbReference type="PROSITE" id="PS00518">
    <property type="entry name" value="ZF_RING_1"/>
    <property type="match status" value="1"/>
</dbReference>
<evidence type="ECO:0000259" key="7">
    <source>
        <dbReference type="PROSITE" id="PS50089"/>
    </source>
</evidence>
<gene>
    <name evidence="8" type="ORF">BKA59DRAFT_532089</name>
</gene>
<feature type="region of interest" description="Disordered" evidence="6">
    <location>
        <begin position="1"/>
        <end position="110"/>
    </location>
</feature>
<dbReference type="SMART" id="SM00184">
    <property type="entry name" value="RING"/>
    <property type="match status" value="1"/>
</dbReference>
<dbReference type="EMBL" id="JAGPXF010000006">
    <property type="protein sequence ID" value="KAH7239269.1"/>
    <property type="molecule type" value="Genomic_DNA"/>
</dbReference>
<evidence type="ECO:0000256" key="1">
    <source>
        <dbReference type="ARBA" id="ARBA00022723"/>
    </source>
</evidence>
<feature type="compositionally biased region" description="Acidic residues" evidence="6">
    <location>
        <begin position="83"/>
        <end position="99"/>
    </location>
</feature>
<evidence type="ECO:0000313" key="9">
    <source>
        <dbReference type="Proteomes" id="UP000813427"/>
    </source>
</evidence>
<evidence type="ECO:0000256" key="3">
    <source>
        <dbReference type="ARBA" id="ARBA00022786"/>
    </source>
</evidence>
<dbReference type="SUPFAM" id="SSF57850">
    <property type="entry name" value="RING/U-box"/>
    <property type="match status" value="1"/>
</dbReference>
<feature type="domain" description="RING-type" evidence="7">
    <location>
        <begin position="119"/>
        <end position="163"/>
    </location>
</feature>
<keyword evidence="9" id="KW-1185">Reference proteome</keyword>
<dbReference type="InterPro" id="IPR027370">
    <property type="entry name" value="Znf-RING_euk"/>
</dbReference>
<dbReference type="AlphaFoldDB" id="A0A8K0W8V7"/>
<dbReference type="InterPro" id="IPR031127">
    <property type="entry name" value="E3_UB_ligase_RBR"/>
</dbReference>
<accession>A0A8K0W8V7</accession>
<dbReference type="Pfam" id="PF13445">
    <property type="entry name" value="zf-RING_UBOX"/>
    <property type="match status" value="1"/>
</dbReference>
<dbReference type="Pfam" id="PF01485">
    <property type="entry name" value="IBR"/>
    <property type="match status" value="1"/>
</dbReference>
<dbReference type="SMART" id="SM00647">
    <property type="entry name" value="IBR"/>
    <property type="match status" value="1"/>
</dbReference>
<keyword evidence="3" id="KW-0833">Ubl conjugation pathway</keyword>
<name>A0A8K0W8V7_9HYPO</name>
<evidence type="ECO:0000256" key="6">
    <source>
        <dbReference type="SAM" id="MobiDB-lite"/>
    </source>
</evidence>
<dbReference type="GO" id="GO:0016567">
    <property type="term" value="P:protein ubiquitination"/>
    <property type="evidence" value="ECO:0007669"/>
    <property type="project" value="InterPro"/>
</dbReference>